<dbReference type="RefSeq" id="WP_011996492.1">
    <property type="nucleotide sequence ID" value="NC_009727.1"/>
</dbReference>
<evidence type="ECO:0000313" key="3">
    <source>
        <dbReference type="Proteomes" id="UP000008555"/>
    </source>
</evidence>
<organism evidence="2 3">
    <name type="scientific">Coxiella burnetii (strain Dugway 5J108-111)</name>
    <dbReference type="NCBI Taxonomy" id="434922"/>
    <lineage>
        <taxon>Bacteria</taxon>
        <taxon>Pseudomonadati</taxon>
        <taxon>Pseudomonadota</taxon>
        <taxon>Gammaproteobacteria</taxon>
        <taxon>Legionellales</taxon>
        <taxon>Coxiellaceae</taxon>
        <taxon>Coxiella</taxon>
    </lineage>
</organism>
<evidence type="ECO:0000256" key="1">
    <source>
        <dbReference type="SAM" id="Coils"/>
    </source>
</evidence>
<dbReference type="Proteomes" id="UP000008555">
    <property type="component" value="Chromosome"/>
</dbReference>
<accession>A9KBX8</accession>
<evidence type="ECO:0000313" key="2">
    <source>
        <dbReference type="EMBL" id="ABS76564.1"/>
    </source>
</evidence>
<reference evidence="2 3" key="1">
    <citation type="journal article" date="2009" name="Infect. Immun.">
        <title>Comparative genomics reveal extensive transposon-mediated genomic plasticity and diversity among potential effector proteins within the genus Coxiella.</title>
        <authorList>
            <person name="Beare P.A."/>
            <person name="Unsworth N."/>
            <person name="Andoh M."/>
            <person name="Voth D.E."/>
            <person name="Omsland A."/>
            <person name="Gilk S.D."/>
            <person name="Williams K.P."/>
            <person name="Sobral B.W."/>
            <person name="Kupko J.J.III."/>
            <person name="Porcella S.F."/>
            <person name="Samuel J.E."/>
            <person name="Heinzen R.A."/>
        </authorList>
    </citation>
    <scope>NUCLEOTIDE SEQUENCE [LARGE SCALE GENOMIC DNA]</scope>
    <source>
        <strain evidence="2 3">Dugway 5J108-111</strain>
    </source>
</reference>
<gene>
    <name evidence="2" type="ordered locus">CBUD_0250</name>
</gene>
<name>A9KBX8_COXBN</name>
<sequence length="420" mass="48814">MGRVFSYIQRKRDIQEKDHQDRQVDPENYLGQKLQQAREEVAALEKKIPNRLQELEREISALKTSIDSDVLKAPPRERQKILIEKKTSTMLTSAAREQWEAQEERLPKLALLEAEQRALTAHRDQFTNENSELNITCRALDNVEAEFNDRQTNGRNIQSLIAEAEPHLRVLDKTLMASRVKFEIEDLWMHLKRDEPHDLNNPLKPHLDEPYRLPLLEKDSGNINQLTKAVNNDLKELQELYKTAQLTLEGSKFEAYLKEEWKKLHDKLKRDSFALLKEMRSRVNIVGERPNAVPLMEKVTNICQFFNSGVKSKVTLLSKTTDTFACFHVNKAGELTQLFGGMEPTRKEIQQALEQLDRKVAIKSYRKFWFFGSKRFCLDFADAGDKERFCQILEGILKKRKEETVPEEVSTSIATRPARP</sequence>
<dbReference type="AlphaFoldDB" id="A9KBX8"/>
<proteinExistence type="predicted"/>
<dbReference type="KEGG" id="cbd:CBUD_0250"/>
<keyword evidence="1" id="KW-0175">Coiled coil</keyword>
<dbReference type="EMBL" id="CP000733">
    <property type="protein sequence ID" value="ABS76564.1"/>
    <property type="molecule type" value="Genomic_DNA"/>
</dbReference>
<feature type="coiled-coil region" evidence="1">
    <location>
        <begin position="27"/>
        <end position="72"/>
    </location>
</feature>
<protein>
    <submittedName>
        <fullName evidence="2">Uncharacterized protein</fullName>
    </submittedName>
</protein>
<dbReference type="HOGENOM" id="CLU_653312_0_0_6"/>